<dbReference type="InterPro" id="IPR014031">
    <property type="entry name" value="Ketoacyl_synth_C"/>
</dbReference>
<dbReference type="SMART" id="SM00825">
    <property type="entry name" value="PKS_KS"/>
    <property type="match status" value="1"/>
</dbReference>
<dbReference type="InterPro" id="IPR013968">
    <property type="entry name" value="PKS_KR"/>
</dbReference>
<dbReference type="SMART" id="SM01294">
    <property type="entry name" value="PKS_PP_betabranch"/>
    <property type="match status" value="1"/>
</dbReference>
<comment type="function">
    <text evidence="6">Involved in production of the polyketide antibiotic thailandamide.</text>
</comment>
<dbReference type="SUPFAM" id="SSF55048">
    <property type="entry name" value="Probable ACP-binding domain of malonyl-CoA ACP transacylase"/>
    <property type="match status" value="1"/>
</dbReference>
<evidence type="ECO:0000256" key="3">
    <source>
        <dbReference type="ARBA" id="ARBA00022450"/>
    </source>
</evidence>
<evidence type="ECO:0000313" key="10">
    <source>
        <dbReference type="Proteomes" id="UP000235116"/>
    </source>
</evidence>
<dbReference type="PROSITE" id="PS52004">
    <property type="entry name" value="KS3_2"/>
    <property type="match status" value="1"/>
</dbReference>
<dbReference type="PROSITE" id="PS50075">
    <property type="entry name" value="CARRIER"/>
    <property type="match status" value="1"/>
</dbReference>
<feature type="domain" description="Carrier" evidence="7">
    <location>
        <begin position="1449"/>
        <end position="1523"/>
    </location>
</feature>
<reference evidence="10" key="1">
    <citation type="submission" date="2017-08" db="EMBL/GenBank/DDBJ databases">
        <title>Direct submision.</title>
        <authorList>
            <person name="Kim S.-J."/>
            <person name="Rhee S.-K."/>
        </authorList>
    </citation>
    <scope>NUCLEOTIDE SEQUENCE [LARGE SCALE GENOMIC DNA]</scope>
    <source>
        <strain evidence="10">GI5</strain>
    </source>
</reference>
<dbReference type="OrthoDB" id="9778690at2"/>
<evidence type="ECO:0000256" key="1">
    <source>
        <dbReference type="ARBA" id="ARBA00005194"/>
    </source>
</evidence>
<dbReference type="Pfam" id="PF02801">
    <property type="entry name" value="Ketoacyl-synt_C"/>
    <property type="match status" value="1"/>
</dbReference>
<dbReference type="GO" id="GO:0071770">
    <property type="term" value="P:DIM/DIP cell wall layer assembly"/>
    <property type="evidence" value="ECO:0007669"/>
    <property type="project" value="TreeGrafter"/>
</dbReference>
<dbReference type="InterPro" id="IPR050091">
    <property type="entry name" value="PKS_NRPS_Biosynth_Enz"/>
</dbReference>
<dbReference type="InterPro" id="IPR032821">
    <property type="entry name" value="PKS_assoc"/>
</dbReference>
<dbReference type="PROSITE" id="PS00606">
    <property type="entry name" value="KS3_1"/>
    <property type="match status" value="1"/>
</dbReference>
<dbReference type="InterPro" id="IPR020841">
    <property type="entry name" value="PKS_Beta-ketoAc_synthase_dom"/>
</dbReference>
<dbReference type="GO" id="GO:0006633">
    <property type="term" value="P:fatty acid biosynthetic process"/>
    <property type="evidence" value="ECO:0007669"/>
    <property type="project" value="UniProtKB-UniPathway"/>
</dbReference>
<dbReference type="Gene3D" id="3.30.70.3290">
    <property type="match status" value="1"/>
</dbReference>
<dbReference type="PANTHER" id="PTHR43775">
    <property type="entry name" value="FATTY ACID SYNTHASE"/>
    <property type="match status" value="1"/>
</dbReference>
<protein>
    <submittedName>
        <fullName evidence="9">Uncharacterized protein</fullName>
    </submittedName>
</protein>
<sequence>MSKSTQELMLNALKEIKTLKRQLAGYQKAAHEPIAIIGMGCRYPGGSTSPDAFWDRLYNGVDCITQQDNNERWNMDDLYDPNPDAPGKIYSKGLGIIDEPDLFDTEFFGVSPREAEDIDPQHRLLLEVCHETMESAGYAPGRLNGSRTGVFVGIASADYAHLGSILGKAEDLTPWQGIGNAMSAAPCRISYLYNFKGPALALDTACSSSLTALHYACQSLRQGECDTALTGGVHLVLNPAISIVFAKARMLSEDGHCKTFDASADGYVRSEGCGVVMLKRLSDAVADGDNILALVKGTALNQDGKSQGFTAPNESAQEDVIRAALEQAQLKPQDVSYVEAHGTGTPLGDPIELGALNTVYCAGQSRRHPLLVGSAKTNIGHSEAAAGAAGMIKLIQSIQHRTIPPHINYHTPNPYIPWSKMAIKVTDKLTEWDQYAPEDGKLRAGLSAFAFTGTNVHVIFEEYKPKQKAEESSPEPAPWVPPLVTTSAKQPLAVSLWQDAMKAHMDVTPSLTVDQIARTCTAGRDHYKYRTVFLPKDTHHLSELLGEKRGQNDAILRGVKEKPTHKMAFLFSGQGAQFEGMGKELYERIPVFRQFFDQVLEQLNPLLDQSLTEVMWGDQTELLNQTRYTQPALFALEYALAKTWMQWGMKADCVAGHSVGEVTAATIAGVFSLQDACTLIAARARLMGETEQGTMLVVFADRERTEELISAHPELEICAVNGPQNTVVGGNSDHIEALKNALQAQAVECRLLPVQHAFHTKAMDPVLEQFRAAIKGIKFVTPRMRILSNLNGQHVGKQMADAEYWVQQIRNPVNFLACAQGILEAQMDVALEVGPGAALVSMLQDALAQDHRENHSETRLVTVASLQRNHSGLDTLTRSMAQLYVAGLELNWGQIMPVKHVVPVVLPTYCYQRKSYWNETLRAYMQRQELPEKAKNWLYQLRWDATETLNELPVGQGSWLLLFPTYSIADEFASQVGANATSVTTGCFEVSDSGAVMEIAQQKETVSPVGDASALLAKAFDSASEQQPIKLVVSTAGLGAQISPSQYDALTGMILSIAKTVQQCPHVQLWLVTESATETPGQKVEVQPAQAMVLGFAKNLALELAGKMFSVIDVEQWSSTVANRCAEVISKGVSQPWVAVRQQKILAPSVVRVTAGSLSNRNRKLKDDGFYMIAGGTGSLGLSIAEWMVKMGARHIALLSRSGIKGDADARVENLRKQGAQVVVPKVDLTDRDELKEVLGSLRKDRSIYGVVHAAGLFELCPVQDLTTERCRQLMANKVLGMQWLDELTAEDPLEFFAGYSSIASVWGSAGNFHYSAANQVVDAIIQRRRQQGKPGISLNWGPWAESGMVTDESGDQAEKRGLLQMDKTIGTQAFGRLLNSDQGQIIVADIVWNRFKPLMEITSVGTLLKSVQDPVDPSELLSAEVELNAEDIAFKEELAECAEDERAEKLLVYLKQQLAKALQLMPDEVDDTQPLIDMGIDSLLAVEFKNRVTKVTEVELPVVRMLGGANLRDVSQWMAEGYGAQVDGASATDQQDEDDALVEGVL</sequence>
<dbReference type="RefSeq" id="WP_101895590.1">
    <property type="nucleotide sequence ID" value="NZ_CP022684.1"/>
</dbReference>
<dbReference type="SUPFAM" id="SSF47336">
    <property type="entry name" value="ACP-like"/>
    <property type="match status" value="1"/>
</dbReference>
<dbReference type="Pfam" id="PF16197">
    <property type="entry name" value="KAsynt_C_assoc"/>
    <property type="match status" value="1"/>
</dbReference>
<dbReference type="SMART" id="SM00827">
    <property type="entry name" value="PKS_AT"/>
    <property type="match status" value="1"/>
</dbReference>
<dbReference type="GO" id="GO:0005886">
    <property type="term" value="C:plasma membrane"/>
    <property type="evidence" value="ECO:0007669"/>
    <property type="project" value="TreeGrafter"/>
</dbReference>
<dbReference type="Proteomes" id="UP000235116">
    <property type="component" value="Chromosome"/>
</dbReference>
<comment type="pathway">
    <text evidence="1">Lipid metabolism; fatty acid biosynthesis.</text>
</comment>
<dbReference type="InterPro" id="IPR014043">
    <property type="entry name" value="Acyl_transferase_dom"/>
</dbReference>
<dbReference type="SMART" id="SM00823">
    <property type="entry name" value="PKS_PP"/>
    <property type="match status" value="1"/>
</dbReference>
<evidence type="ECO:0000256" key="4">
    <source>
        <dbReference type="ARBA" id="ARBA00022553"/>
    </source>
</evidence>
<dbReference type="InterPro" id="IPR016036">
    <property type="entry name" value="Malonyl_transacylase_ACP-bd"/>
</dbReference>
<dbReference type="Pfam" id="PF00109">
    <property type="entry name" value="ketoacyl-synt"/>
    <property type="match status" value="1"/>
</dbReference>
<dbReference type="SUPFAM" id="SSF51735">
    <property type="entry name" value="NAD(P)-binding Rossmann-fold domains"/>
    <property type="match status" value="2"/>
</dbReference>
<proteinExistence type="inferred from homology"/>
<dbReference type="PANTHER" id="PTHR43775:SF37">
    <property type="entry name" value="SI:DKEY-61P9.11"/>
    <property type="match status" value="1"/>
</dbReference>
<dbReference type="GO" id="GO:0005737">
    <property type="term" value="C:cytoplasm"/>
    <property type="evidence" value="ECO:0007669"/>
    <property type="project" value="TreeGrafter"/>
</dbReference>
<dbReference type="CDD" id="cd00833">
    <property type="entry name" value="PKS"/>
    <property type="match status" value="1"/>
</dbReference>
<keyword evidence="4" id="KW-0597">Phosphoprotein</keyword>
<accession>A0A2K9LPF9</accession>
<dbReference type="Pfam" id="PF00550">
    <property type="entry name" value="PP-binding"/>
    <property type="match status" value="1"/>
</dbReference>
<dbReference type="Gene3D" id="3.40.50.720">
    <property type="entry name" value="NAD(P)-binding Rossmann-like Domain"/>
    <property type="match status" value="1"/>
</dbReference>
<evidence type="ECO:0000256" key="5">
    <source>
        <dbReference type="ARBA" id="ARBA00022679"/>
    </source>
</evidence>
<dbReference type="InterPro" id="IPR016035">
    <property type="entry name" value="Acyl_Trfase/lysoPLipase"/>
</dbReference>
<dbReference type="EMBL" id="CP022684">
    <property type="protein sequence ID" value="AUM14216.1"/>
    <property type="molecule type" value="Genomic_DNA"/>
</dbReference>
<dbReference type="KEGG" id="kak:Kalk_18090"/>
<keyword evidence="10" id="KW-1185">Reference proteome</keyword>
<keyword evidence="3" id="KW-0596">Phosphopantetheine</keyword>
<dbReference type="InterPro" id="IPR036291">
    <property type="entry name" value="NAD(P)-bd_dom_sf"/>
</dbReference>
<dbReference type="Pfam" id="PF08659">
    <property type="entry name" value="KR"/>
    <property type="match status" value="1"/>
</dbReference>
<dbReference type="Gene3D" id="1.10.1200.10">
    <property type="entry name" value="ACP-like"/>
    <property type="match status" value="1"/>
</dbReference>
<dbReference type="GO" id="GO:0031177">
    <property type="term" value="F:phosphopantetheine binding"/>
    <property type="evidence" value="ECO:0007669"/>
    <property type="project" value="InterPro"/>
</dbReference>
<dbReference type="Gene3D" id="3.40.47.10">
    <property type="match status" value="1"/>
</dbReference>
<dbReference type="Pfam" id="PF00698">
    <property type="entry name" value="Acyl_transf_1"/>
    <property type="match status" value="1"/>
</dbReference>
<dbReference type="UniPathway" id="UPA00094"/>
<dbReference type="InterPro" id="IPR036736">
    <property type="entry name" value="ACP-like_sf"/>
</dbReference>
<organism evidence="9 10">
    <name type="scientific">Ketobacter alkanivorans</name>
    <dbReference type="NCBI Taxonomy" id="1917421"/>
    <lineage>
        <taxon>Bacteria</taxon>
        <taxon>Pseudomonadati</taxon>
        <taxon>Pseudomonadota</taxon>
        <taxon>Gammaproteobacteria</taxon>
        <taxon>Pseudomonadales</taxon>
        <taxon>Ketobacteraceae</taxon>
        <taxon>Ketobacter</taxon>
    </lineage>
</organism>
<evidence type="ECO:0000313" key="9">
    <source>
        <dbReference type="EMBL" id="AUM14216.1"/>
    </source>
</evidence>
<evidence type="ECO:0000256" key="6">
    <source>
        <dbReference type="ARBA" id="ARBA00054155"/>
    </source>
</evidence>
<dbReference type="GO" id="GO:0004315">
    <property type="term" value="F:3-oxoacyl-[acyl-carrier-protein] synthase activity"/>
    <property type="evidence" value="ECO:0007669"/>
    <property type="project" value="InterPro"/>
</dbReference>
<dbReference type="InterPro" id="IPR057326">
    <property type="entry name" value="KR_dom"/>
</dbReference>
<evidence type="ECO:0000259" key="8">
    <source>
        <dbReference type="PROSITE" id="PS52004"/>
    </source>
</evidence>
<name>A0A2K9LPF9_9GAMM</name>
<dbReference type="Gene3D" id="3.40.366.10">
    <property type="entry name" value="Malonyl-Coenzyme A Acyl Carrier Protein, domain 2"/>
    <property type="match status" value="1"/>
</dbReference>
<dbReference type="InterPro" id="IPR018201">
    <property type="entry name" value="Ketoacyl_synth_AS"/>
</dbReference>
<evidence type="ECO:0000259" key="7">
    <source>
        <dbReference type="PROSITE" id="PS50075"/>
    </source>
</evidence>
<feature type="domain" description="Ketosynthase family 3 (KS3)" evidence="8">
    <location>
        <begin position="31"/>
        <end position="462"/>
    </location>
</feature>
<dbReference type="GO" id="GO:0004312">
    <property type="term" value="F:fatty acid synthase activity"/>
    <property type="evidence" value="ECO:0007669"/>
    <property type="project" value="TreeGrafter"/>
</dbReference>
<dbReference type="InterPro" id="IPR001227">
    <property type="entry name" value="Ac_transferase_dom_sf"/>
</dbReference>
<comment type="similarity">
    <text evidence="2">Belongs to the short-chain dehydrogenases/reductases (SDR) family.</text>
</comment>
<keyword evidence="5" id="KW-0808">Transferase</keyword>
<dbReference type="SUPFAM" id="SSF52151">
    <property type="entry name" value="FabD/lysophospholipase-like"/>
    <property type="match status" value="1"/>
</dbReference>
<dbReference type="SUPFAM" id="SSF53901">
    <property type="entry name" value="Thiolase-like"/>
    <property type="match status" value="1"/>
</dbReference>
<dbReference type="InterPro" id="IPR014030">
    <property type="entry name" value="Ketoacyl_synth_N"/>
</dbReference>
<dbReference type="FunFam" id="3.40.47.10:FF:000019">
    <property type="entry name" value="Polyketide synthase type I"/>
    <property type="match status" value="1"/>
</dbReference>
<dbReference type="CDD" id="cd05274">
    <property type="entry name" value="KR_FAS_SDR_x"/>
    <property type="match status" value="1"/>
</dbReference>
<dbReference type="SMART" id="SM00822">
    <property type="entry name" value="PKS_KR"/>
    <property type="match status" value="1"/>
</dbReference>
<dbReference type="InterPro" id="IPR016039">
    <property type="entry name" value="Thiolase-like"/>
</dbReference>
<dbReference type="InterPro" id="IPR020806">
    <property type="entry name" value="PKS_PP-bd"/>
</dbReference>
<dbReference type="InterPro" id="IPR009081">
    <property type="entry name" value="PP-bd_ACP"/>
</dbReference>
<gene>
    <name evidence="9" type="ORF">Kalk_18090</name>
</gene>
<evidence type="ECO:0000256" key="2">
    <source>
        <dbReference type="ARBA" id="ARBA00006484"/>
    </source>
</evidence>